<sequence length="341" mass="39476">MAESRKTVFISYSWDNPEHQDWVLNLAKDLTEKYGIIVLLDQYQLHTGSDLPYFMEQSIEKADKVLIILTPNYKARAEERKKGVGYESTMITQEIFESDITKIKFLPILRIGTSETSSPKFLKSKIYHNMVDDRKYFDELLKLAKLIYDHPVHVKPELGSIPDFNEPSIDPIIDKAKALINEKKINQELNAIIDSFNGAVILKNEMETFHKQLNEKANLYKKSTGLNFAYETNDLSNAVIRCEKFSVFFELSVEYSNSAKQAFLDEKRLEGIVKLHNYNFVATNTKPAVLKNNEYKFDLDYSKNVVWKCDTLKFTTTEIIQNAFVFLIGEIEADISKDFRD</sequence>
<comment type="caution">
    <text evidence="3">The sequence shown here is derived from an EMBL/GenBank/DDBJ whole genome shotgun (WGS) entry which is preliminary data.</text>
</comment>
<gene>
    <name evidence="3" type="ORF">ACFSC2_09695</name>
</gene>
<dbReference type="PROSITE" id="PS51534">
    <property type="entry name" value="SEFIR"/>
    <property type="match status" value="1"/>
</dbReference>
<dbReference type="Pfam" id="PF13676">
    <property type="entry name" value="TIR_2"/>
    <property type="match status" value="1"/>
</dbReference>
<feature type="domain" description="TIR" evidence="1">
    <location>
        <begin position="4"/>
        <end position="145"/>
    </location>
</feature>
<dbReference type="Proteomes" id="UP001597138">
    <property type="component" value="Unassembled WGS sequence"/>
</dbReference>
<dbReference type="RefSeq" id="WP_379814191.1">
    <property type="nucleotide sequence ID" value="NZ_JBHUDZ010000009.1"/>
</dbReference>
<dbReference type="InterPro" id="IPR035897">
    <property type="entry name" value="Toll_tir_struct_dom_sf"/>
</dbReference>
<evidence type="ECO:0000313" key="3">
    <source>
        <dbReference type="EMBL" id="MFD1603007.1"/>
    </source>
</evidence>
<name>A0ABW4HDD8_9FLAO</name>
<evidence type="ECO:0000259" key="1">
    <source>
        <dbReference type="PROSITE" id="PS50104"/>
    </source>
</evidence>
<dbReference type="SUPFAM" id="SSF52200">
    <property type="entry name" value="Toll/Interleukin receptor TIR domain"/>
    <property type="match status" value="1"/>
</dbReference>
<dbReference type="PROSITE" id="PS50104">
    <property type="entry name" value="TIR"/>
    <property type="match status" value="1"/>
</dbReference>
<dbReference type="Gene3D" id="3.40.50.10140">
    <property type="entry name" value="Toll/interleukin-1 receptor homology (TIR) domain"/>
    <property type="match status" value="1"/>
</dbReference>
<accession>A0ABW4HDD8</accession>
<dbReference type="InterPro" id="IPR000157">
    <property type="entry name" value="TIR_dom"/>
</dbReference>
<proteinExistence type="predicted"/>
<keyword evidence="4" id="KW-1185">Reference proteome</keyword>
<evidence type="ECO:0000259" key="2">
    <source>
        <dbReference type="PROSITE" id="PS51534"/>
    </source>
</evidence>
<reference evidence="4" key="1">
    <citation type="journal article" date="2019" name="Int. J. Syst. Evol. Microbiol.">
        <title>The Global Catalogue of Microorganisms (GCM) 10K type strain sequencing project: providing services to taxonomists for standard genome sequencing and annotation.</title>
        <authorList>
            <consortium name="The Broad Institute Genomics Platform"/>
            <consortium name="The Broad Institute Genome Sequencing Center for Infectious Disease"/>
            <person name="Wu L."/>
            <person name="Ma J."/>
        </authorList>
    </citation>
    <scope>NUCLEOTIDE SEQUENCE [LARGE SCALE GENOMIC DNA]</scope>
    <source>
        <strain evidence="4">CCUG 70865</strain>
    </source>
</reference>
<dbReference type="EMBL" id="JBHUDZ010000009">
    <property type="protein sequence ID" value="MFD1603007.1"/>
    <property type="molecule type" value="Genomic_DNA"/>
</dbReference>
<keyword evidence="3" id="KW-0675">Receptor</keyword>
<evidence type="ECO:0000313" key="4">
    <source>
        <dbReference type="Proteomes" id="UP001597138"/>
    </source>
</evidence>
<feature type="domain" description="SEFIR" evidence="2">
    <location>
        <begin position="5"/>
        <end position="139"/>
    </location>
</feature>
<organism evidence="3 4">
    <name type="scientific">Flavobacterium artemisiae</name>
    <dbReference type="NCBI Taxonomy" id="2126556"/>
    <lineage>
        <taxon>Bacteria</taxon>
        <taxon>Pseudomonadati</taxon>
        <taxon>Bacteroidota</taxon>
        <taxon>Flavobacteriia</taxon>
        <taxon>Flavobacteriales</taxon>
        <taxon>Flavobacteriaceae</taxon>
        <taxon>Flavobacterium</taxon>
    </lineage>
</organism>
<dbReference type="InterPro" id="IPR013568">
    <property type="entry name" value="SEFIR_dom"/>
</dbReference>
<protein>
    <submittedName>
        <fullName evidence="3">Toll/interleukin-1 receptor domain-containing protein</fullName>
    </submittedName>
</protein>